<dbReference type="Proteomes" id="UP000789524">
    <property type="component" value="Unassembled WGS sequence"/>
</dbReference>
<evidence type="ECO:0000313" key="2">
    <source>
        <dbReference type="EMBL" id="CAG9565278.1"/>
    </source>
</evidence>
<dbReference type="AlphaFoldDB" id="A0A8J2QNF5"/>
<keyword evidence="3" id="KW-1185">Reference proteome</keyword>
<organism evidence="2 3">
    <name type="scientific">Danaus chrysippus</name>
    <name type="common">African queen</name>
    <dbReference type="NCBI Taxonomy" id="151541"/>
    <lineage>
        <taxon>Eukaryota</taxon>
        <taxon>Metazoa</taxon>
        <taxon>Ecdysozoa</taxon>
        <taxon>Arthropoda</taxon>
        <taxon>Hexapoda</taxon>
        <taxon>Insecta</taxon>
        <taxon>Pterygota</taxon>
        <taxon>Neoptera</taxon>
        <taxon>Endopterygota</taxon>
        <taxon>Lepidoptera</taxon>
        <taxon>Glossata</taxon>
        <taxon>Ditrysia</taxon>
        <taxon>Papilionoidea</taxon>
        <taxon>Nymphalidae</taxon>
        <taxon>Danainae</taxon>
        <taxon>Danaini</taxon>
        <taxon>Danaina</taxon>
        <taxon>Danaus</taxon>
        <taxon>Anosia</taxon>
    </lineage>
</organism>
<name>A0A8J2QNF5_9NEOP</name>
<proteinExistence type="predicted"/>
<dbReference type="OrthoDB" id="5978493at2759"/>
<evidence type="ECO:0000256" key="1">
    <source>
        <dbReference type="SAM" id="MobiDB-lite"/>
    </source>
</evidence>
<sequence length="92" mass="10357">MPTRITIENQYEPMVMVSETTTFPVEDESNLIHANAESFHLLNPIYTYCSQEVSSLPSLRVPGAGEVGPRRPPWRSLSRSKRSRGSKRPAGR</sequence>
<protein>
    <submittedName>
        <fullName evidence="2">(African queen) hypothetical protein</fullName>
    </submittedName>
</protein>
<feature type="region of interest" description="Disordered" evidence="1">
    <location>
        <begin position="58"/>
        <end position="92"/>
    </location>
</feature>
<reference evidence="2" key="1">
    <citation type="submission" date="2021-09" db="EMBL/GenBank/DDBJ databases">
        <authorList>
            <person name="Martin H S."/>
        </authorList>
    </citation>
    <scope>NUCLEOTIDE SEQUENCE</scope>
</reference>
<feature type="compositionally biased region" description="Basic residues" evidence="1">
    <location>
        <begin position="78"/>
        <end position="92"/>
    </location>
</feature>
<gene>
    <name evidence="2" type="ORF">DCHRY22_LOCUS6148</name>
</gene>
<dbReference type="EMBL" id="CAKASE010000053">
    <property type="protein sequence ID" value="CAG9565278.1"/>
    <property type="molecule type" value="Genomic_DNA"/>
</dbReference>
<evidence type="ECO:0000313" key="3">
    <source>
        <dbReference type="Proteomes" id="UP000789524"/>
    </source>
</evidence>
<comment type="caution">
    <text evidence="2">The sequence shown here is derived from an EMBL/GenBank/DDBJ whole genome shotgun (WGS) entry which is preliminary data.</text>
</comment>
<accession>A0A8J2QNF5</accession>